<comment type="function">
    <text evidence="4">Part of the outer membrane protein assembly complex, which is involved in assembly and insertion of beta-barrel proteins into the outer membrane.</text>
</comment>
<dbReference type="PANTHER" id="PTHR37482:SF1">
    <property type="entry name" value="OUTER MEMBRANE PROTEIN ASSEMBLY FACTOR BAME"/>
    <property type="match status" value="1"/>
</dbReference>
<keyword evidence="3 4" id="KW-0998">Cell outer membrane</keyword>
<sequence length="177" mass="19391">MGILRLNRLAGIALCLSASACSYLNTSYVPQFIKPYKVDIQQGNFVTEQETQRLQIGMTKDQVRFIMGTPLLNSPFHADRWDYVYRLNRADGSFAQFRYTCIFENDKLARHGGENLPTDQAEFLTGPSSGIKRPIAPISPAAKPESKPNTGGPQNQESPATPSGDGLSGTDKAPVLN</sequence>
<keyword evidence="4" id="KW-0564">Palmitate</keyword>
<evidence type="ECO:0000256" key="2">
    <source>
        <dbReference type="ARBA" id="ARBA00023136"/>
    </source>
</evidence>
<dbReference type="Gene3D" id="3.30.1450.10">
    <property type="match status" value="1"/>
</dbReference>
<feature type="chain" id="PRO_5046310489" description="Outer membrane protein assembly factor BamE" evidence="6">
    <location>
        <begin position="21"/>
        <end position="177"/>
    </location>
</feature>
<feature type="region of interest" description="Disordered" evidence="5">
    <location>
        <begin position="110"/>
        <end position="177"/>
    </location>
</feature>
<dbReference type="PROSITE" id="PS51257">
    <property type="entry name" value="PROKAR_LIPOPROTEIN"/>
    <property type="match status" value="1"/>
</dbReference>
<dbReference type="RefSeq" id="WP_256764100.1">
    <property type="nucleotide sequence ID" value="NZ_JANIGO010000002.1"/>
</dbReference>
<evidence type="ECO:0000256" key="1">
    <source>
        <dbReference type="ARBA" id="ARBA00022729"/>
    </source>
</evidence>
<keyword evidence="1 4" id="KW-0732">Signal</keyword>
<proteinExistence type="inferred from homology"/>
<evidence type="ECO:0000259" key="7">
    <source>
        <dbReference type="Pfam" id="PF04355"/>
    </source>
</evidence>
<gene>
    <name evidence="4 8" type="primary">bamE</name>
    <name evidence="8" type="ORF">NQT62_07785</name>
</gene>
<evidence type="ECO:0000256" key="3">
    <source>
        <dbReference type="ARBA" id="ARBA00023237"/>
    </source>
</evidence>
<evidence type="ECO:0000313" key="8">
    <source>
        <dbReference type="EMBL" id="MCQ8896333.1"/>
    </source>
</evidence>
<evidence type="ECO:0000313" key="9">
    <source>
        <dbReference type="Proteomes" id="UP001204142"/>
    </source>
</evidence>
<dbReference type="Pfam" id="PF04355">
    <property type="entry name" value="BamE"/>
    <property type="match status" value="1"/>
</dbReference>
<feature type="compositionally biased region" description="Polar residues" evidence="5">
    <location>
        <begin position="147"/>
        <end position="161"/>
    </location>
</feature>
<evidence type="ECO:0000256" key="5">
    <source>
        <dbReference type="SAM" id="MobiDB-lite"/>
    </source>
</evidence>
<dbReference type="HAMAP" id="MF_00925">
    <property type="entry name" value="OM_assembly_BamE"/>
    <property type="match status" value="1"/>
</dbReference>
<dbReference type="InterPro" id="IPR026592">
    <property type="entry name" value="BamE"/>
</dbReference>
<protein>
    <recommendedName>
        <fullName evidence="4">Outer membrane protein assembly factor BamE</fullName>
    </recommendedName>
</protein>
<name>A0ABT1WHI9_9BURK</name>
<reference evidence="8 9" key="1">
    <citation type="submission" date="2022-07" db="EMBL/GenBank/DDBJ databases">
        <authorList>
            <person name="Xamxidin M."/>
            <person name="Wu M."/>
        </authorList>
    </citation>
    <scope>NUCLEOTIDE SEQUENCE [LARGE SCALE GENOMIC DNA]</scope>
    <source>
        <strain evidence="8 9">NBRC 111650</strain>
    </source>
</reference>
<evidence type="ECO:0000256" key="6">
    <source>
        <dbReference type="SAM" id="SignalP"/>
    </source>
</evidence>
<dbReference type="InterPro" id="IPR007450">
    <property type="entry name" value="BamE_dom"/>
</dbReference>
<comment type="subcellular location">
    <subcellularLocation>
        <location evidence="4">Cell outer membrane</location>
        <topology evidence="4">Lipid-anchor</topology>
    </subcellularLocation>
</comment>
<organism evidence="8 9">
    <name type="scientific">Limnobacter humi</name>
    <dbReference type="NCBI Taxonomy" id="1778671"/>
    <lineage>
        <taxon>Bacteria</taxon>
        <taxon>Pseudomonadati</taxon>
        <taxon>Pseudomonadota</taxon>
        <taxon>Betaproteobacteria</taxon>
        <taxon>Burkholderiales</taxon>
        <taxon>Burkholderiaceae</taxon>
        <taxon>Limnobacter</taxon>
    </lineage>
</organism>
<feature type="domain" description="Outer membrane protein assembly factor BamE" evidence="7">
    <location>
        <begin position="43"/>
        <end position="111"/>
    </location>
</feature>
<comment type="subunit">
    <text evidence="4">Part of the Bam complex.</text>
</comment>
<dbReference type="InterPro" id="IPR037873">
    <property type="entry name" value="BamE-like"/>
</dbReference>
<feature type="signal peptide" evidence="6">
    <location>
        <begin position="1"/>
        <end position="20"/>
    </location>
</feature>
<accession>A0ABT1WHI9</accession>
<dbReference type="Proteomes" id="UP001204142">
    <property type="component" value="Unassembled WGS sequence"/>
</dbReference>
<keyword evidence="2 4" id="KW-0472">Membrane</keyword>
<comment type="caution">
    <text evidence="8">The sequence shown here is derived from an EMBL/GenBank/DDBJ whole genome shotgun (WGS) entry which is preliminary data.</text>
</comment>
<keyword evidence="9" id="KW-1185">Reference proteome</keyword>
<comment type="similarity">
    <text evidence="4">Belongs to the BamE family.</text>
</comment>
<evidence type="ECO:0000256" key="4">
    <source>
        <dbReference type="HAMAP-Rule" id="MF_00925"/>
    </source>
</evidence>
<dbReference type="PANTHER" id="PTHR37482">
    <property type="entry name" value="OUTER MEMBRANE PROTEIN ASSEMBLY FACTOR BAME"/>
    <property type="match status" value="1"/>
</dbReference>
<keyword evidence="4" id="KW-0449">Lipoprotein</keyword>
<dbReference type="EMBL" id="JANIGO010000002">
    <property type="protein sequence ID" value="MCQ8896333.1"/>
    <property type="molecule type" value="Genomic_DNA"/>
</dbReference>